<feature type="region of interest" description="Disordered" evidence="1">
    <location>
        <begin position="124"/>
        <end position="161"/>
    </location>
</feature>
<evidence type="ECO:0000313" key="3">
    <source>
        <dbReference type="Proteomes" id="UP001172101"/>
    </source>
</evidence>
<sequence>MALKLDPTNESIKARLQLLQNKPANGAPLRQAPSPWQKHQPPYPPHPEQAGPNGPEPGPNGPEPGVPEPGVPLALYPDMPSDPSMHRDHNPRSPSVGLKRRPEWDDKRQGLSFMQHGPSLMRNLIHDGPGPQPGPVPKEYPPAPEEKRMEHPPLTCPSSTSPNVPLVKWSLTKTMMRVVRKISRGCFWAYFGPRVRHGREEWDPDEREHQRYNGHHIYARRLPSTTYTLKIIFNARSTVYTLKIIFNARSTT</sequence>
<reference evidence="2" key="1">
    <citation type="submission" date="2023-06" db="EMBL/GenBank/DDBJ databases">
        <title>Genome-scale phylogeny and comparative genomics of the fungal order Sordariales.</title>
        <authorList>
            <consortium name="Lawrence Berkeley National Laboratory"/>
            <person name="Hensen N."/>
            <person name="Bonometti L."/>
            <person name="Westerberg I."/>
            <person name="Brannstrom I.O."/>
            <person name="Guillou S."/>
            <person name="Cros-Aarteil S."/>
            <person name="Calhoun S."/>
            <person name="Haridas S."/>
            <person name="Kuo A."/>
            <person name="Mondo S."/>
            <person name="Pangilinan J."/>
            <person name="Riley R."/>
            <person name="LaButti K."/>
            <person name="Andreopoulos B."/>
            <person name="Lipzen A."/>
            <person name="Chen C."/>
            <person name="Yanf M."/>
            <person name="Daum C."/>
            <person name="Ng V."/>
            <person name="Clum A."/>
            <person name="Steindorff A."/>
            <person name="Ohm R."/>
            <person name="Martin F."/>
            <person name="Silar P."/>
            <person name="Natvig D."/>
            <person name="Lalanne C."/>
            <person name="Gautier V."/>
            <person name="Ament-velasquez S.L."/>
            <person name="Kruys A."/>
            <person name="Hutchinson M.I."/>
            <person name="Powell A.J."/>
            <person name="Barry K."/>
            <person name="Miller A.N."/>
            <person name="Grigoriev I.V."/>
            <person name="Debuchy R."/>
            <person name="Gladieux P."/>
            <person name="Thoren M.H."/>
            <person name="Johannesson H."/>
        </authorList>
    </citation>
    <scope>NUCLEOTIDE SEQUENCE</scope>
    <source>
        <strain evidence="2">SMH2392-1A</strain>
    </source>
</reference>
<accession>A0AA40DH11</accession>
<feature type="compositionally biased region" description="Pro residues" evidence="1">
    <location>
        <begin position="130"/>
        <end position="143"/>
    </location>
</feature>
<dbReference type="GeneID" id="85330478"/>
<dbReference type="EMBL" id="JAUIRO010000008">
    <property type="protein sequence ID" value="KAK0703189.1"/>
    <property type="molecule type" value="Genomic_DNA"/>
</dbReference>
<evidence type="ECO:0000313" key="2">
    <source>
        <dbReference type="EMBL" id="KAK0703189.1"/>
    </source>
</evidence>
<dbReference type="RefSeq" id="XP_060290048.1">
    <property type="nucleotide sequence ID" value="XM_060447208.1"/>
</dbReference>
<protein>
    <submittedName>
        <fullName evidence="2">Uncharacterized protein</fullName>
    </submittedName>
</protein>
<organism evidence="2 3">
    <name type="scientific">Lasiosphaeria miniovina</name>
    <dbReference type="NCBI Taxonomy" id="1954250"/>
    <lineage>
        <taxon>Eukaryota</taxon>
        <taxon>Fungi</taxon>
        <taxon>Dikarya</taxon>
        <taxon>Ascomycota</taxon>
        <taxon>Pezizomycotina</taxon>
        <taxon>Sordariomycetes</taxon>
        <taxon>Sordariomycetidae</taxon>
        <taxon>Sordariales</taxon>
        <taxon>Lasiosphaeriaceae</taxon>
        <taxon>Lasiosphaeria</taxon>
    </lineage>
</organism>
<dbReference type="Proteomes" id="UP001172101">
    <property type="component" value="Unassembled WGS sequence"/>
</dbReference>
<comment type="caution">
    <text evidence="2">The sequence shown here is derived from an EMBL/GenBank/DDBJ whole genome shotgun (WGS) entry which is preliminary data.</text>
</comment>
<feature type="compositionally biased region" description="Pro residues" evidence="1">
    <location>
        <begin position="54"/>
        <end position="70"/>
    </location>
</feature>
<gene>
    <name evidence="2" type="ORF">B0T26DRAFT_806876</name>
</gene>
<proteinExistence type="predicted"/>
<name>A0AA40DH11_9PEZI</name>
<evidence type="ECO:0000256" key="1">
    <source>
        <dbReference type="SAM" id="MobiDB-lite"/>
    </source>
</evidence>
<dbReference type="AlphaFoldDB" id="A0AA40DH11"/>
<keyword evidence="3" id="KW-1185">Reference proteome</keyword>
<feature type="region of interest" description="Disordered" evidence="1">
    <location>
        <begin position="1"/>
        <end position="103"/>
    </location>
</feature>